<proteinExistence type="predicted"/>
<keyword evidence="1" id="KW-1185">Reference proteome</keyword>
<organism evidence="1 2">
    <name type="scientific">Macrostomum lignano</name>
    <dbReference type="NCBI Taxonomy" id="282301"/>
    <lineage>
        <taxon>Eukaryota</taxon>
        <taxon>Metazoa</taxon>
        <taxon>Spiralia</taxon>
        <taxon>Lophotrochozoa</taxon>
        <taxon>Platyhelminthes</taxon>
        <taxon>Rhabditophora</taxon>
        <taxon>Macrostomorpha</taxon>
        <taxon>Macrostomida</taxon>
        <taxon>Macrostomidae</taxon>
        <taxon>Macrostomum</taxon>
    </lineage>
</organism>
<sequence>MEEPKTHFAAWQLKSFEKQEGTGHEHTRHSAVREQHSSAPCWQRHCCTPPPGLIRFLWADIADKANTLRYKLDDADLQSPTPPGCRSGTCSKKIRLAPWVINVGPENCRFTRCLHPLADSDAFYRPSYSRGRTLAQRLSATYRPTNRELCIPGAWLQAGGLLSEATAIRRKAECKAGFRAEIQLRTRTKVCRTDELVVAAVLGEDGSRSGWTASAKSSAVELPAGDAELAALGGGMAAEDWILAFWDGTKTEVPTCCTRSSRAAPRAAAGPAASC</sequence>
<dbReference type="WBParaSite" id="snap_masked-unitig_24037-processed-gene-0.1-mRNA-1">
    <property type="protein sequence ID" value="snap_masked-unitig_24037-processed-gene-0.1-mRNA-1"/>
    <property type="gene ID" value="snap_masked-unitig_24037-processed-gene-0.1"/>
</dbReference>
<evidence type="ECO:0000313" key="2">
    <source>
        <dbReference type="WBParaSite" id="snap_masked-unitig_24037-processed-gene-0.1-mRNA-1"/>
    </source>
</evidence>
<dbReference type="Proteomes" id="UP000095280">
    <property type="component" value="Unplaced"/>
</dbReference>
<protein>
    <submittedName>
        <fullName evidence="2">Uncharacterized protein</fullName>
    </submittedName>
</protein>
<name>A0A1I8JNY9_9PLAT</name>
<dbReference type="AlphaFoldDB" id="A0A1I8JNY9"/>
<evidence type="ECO:0000313" key="1">
    <source>
        <dbReference type="Proteomes" id="UP000095280"/>
    </source>
</evidence>
<reference evidence="2" key="1">
    <citation type="submission" date="2016-11" db="UniProtKB">
        <authorList>
            <consortium name="WormBaseParasite"/>
        </authorList>
    </citation>
    <scope>IDENTIFICATION</scope>
</reference>
<accession>A0A1I8JNY9</accession>